<dbReference type="Pfam" id="PF22749">
    <property type="entry name" value="Arb2"/>
    <property type="match status" value="1"/>
</dbReference>
<dbReference type="InterPro" id="IPR053858">
    <property type="entry name" value="Arb2_dom"/>
</dbReference>
<feature type="compositionally biased region" description="Basic and acidic residues" evidence="1">
    <location>
        <begin position="87"/>
        <end position="105"/>
    </location>
</feature>
<dbReference type="AlphaFoldDB" id="A0AAD9N3T9"/>
<evidence type="ECO:0000313" key="4">
    <source>
        <dbReference type="Proteomes" id="UP001208570"/>
    </source>
</evidence>
<evidence type="ECO:0000313" key="3">
    <source>
        <dbReference type="EMBL" id="KAK2154001.1"/>
    </source>
</evidence>
<dbReference type="InterPro" id="IPR048263">
    <property type="entry name" value="Arb2"/>
</dbReference>
<dbReference type="Gene3D" id="3.40.50.1820">
    <property type="entry name" value="alpha/beta hydrolase"/>
    <property type="match status" value="1"/>
</dbReference>
<name>A0AAD9N3T9_9ANNE</name>
<dbReference type="GO" id="GO:0005634">
    <property type="term" value="C:nucleus"/>
    <property type="evidence" value="ECO:0007669"/>
    <property type="project" value="TreeGrafter"/>
</dbReference>
<keyword evidence="4" id="KW-1185">Reference proteome</keyword>
<sequence length="551" mass="61961">MNGNAGVVCYFGEGHCYTNMEGKTEEDMDVCESEVVNVGNAEHEDQKSNCEPSRFADVEMKDVADGHASSQHPHSVGGATVSSDYYHPGDTESLLSEKNKPRHEGLGQVKCVSSKDNQQLSEPPVSPEDVTLSGLKPPVTSEETPPKGKPPIQCTQPDFLSRDGISHTERSAAVNTGSKHKLPTTSELETERNVEVQECSVTRKSDDEHRPKTSDDNPNKHTDHGPVGFDDKDAEKHTFSVEKRPVFPKTLKEFGYYFNEDGELRSSKDGEKFKFVVKENDNSYNQRHYEALGEVITEYVYQLLEERAGLMRVKIPLNAKDGEPEGFFFMSPDVSEKETIMIIIHGSGVVRAGQWTRKLIINNDLNKGTQLPYIEFAKGQGYGVIVLNGNLNRASTGDKMWRMEIRGSESPEDHALYVWDHFIEMLPAKYIAVVAHSYGGIVTTTLSNNRPEFRKRVFAIAFTDSVHGYNLSSKTRHLFAQHAVNWVSSQDPLDTKLYSYGDSKRVSAGHPVHEWTSYAAQESIFKYIKEKYKKRLDDILDERDSECCIYV</sequence>
<feature type="domain" description="Arb2" evidence="2">
    <location>
        <begin position="247"/>
        <end position="493"/>
    </location>
</feature>
<accession>A0AAD9N3T9</accession>
<dbReference type="GO" id="GO:0031048">
    <property type="term" value="P:regulatory ncRNA-mediated heterochromatin formation"/>
    <property type="evidence" value="ECO:0007669"/>
    <property type="project" value="TreeGrafter"/>
</dbReference>
<dbReference type="PANTHER" id="PTHR21357:SF4">
    <property type="entry name" value="FAM172 FAMILY PROTEIN HOMOLOG CG10038"/>
    <property type="match status" value="1"/>
</dbReference>
<dbReference type="PANTHER" id="PTHR21357">
    <property type="entry name" value="FAM172 FAMILY PROTEIN HOMOLOG CG10038"/>
    <property type="match status" value="1"/>
</dbReference>
<reference evidence="3" key="1">
    <citation type="journal article" date="2023" name="Mol. Biol. Evol.">
        <title>Third-Generation Sequencing Reveals the Adaptive Role of the Epigenome in Three Deep-Sea Polychaetes.</title>
        <authorList>
            <person name="Perez M."/>
            <person name="Aroh O."/>
            <person name="Sun Y."/>
            <person name="Lan Y."/>
            <person name="Juniper S.K."/>
            <person name="Young C.R."/>
            <person name="Angers B."/>
            <person name="Qian P.Y."/>
        </authorList>
    </citation>
    <scope>NUCLEOTIDE SEQUENCE</scope>
    <source>
        <strain evidence="3">P08H-3</strain>
    </source>
</reference>
<dbReference type="Proteomes" id="UP001208570">
    <property type="component" value="Unassembled WGS sequence"/>
</dbReference>
<dbReference type="InterPro" id="IPR029058">
    <property type="entry name" value="AB_hydrolase_fold"/>
</dbReference>
<comment type="caution">
    <text evidence="3">The sequence shown here is derived from an EMBL/GenBank/DDBJ whole genome shotgun (WGS) entry which is preliminary data.</text>
</comment>
<feature type="compositionally biased region" description="Polar residues" evidence="1">
    <location>
        <begin position="173"/>
        <end position="187"/>
    </location>
</feature>
<dbReference type="GO" id="GO:0035197">
    <property type="term" value="F:siRNA binding"/>
    <property type="evidence" value="ECO:0007669"/>
    <property type="project" value="TreeGrafter"/>
</dbReference>
<evidence type="ECO:0000259" key="2">
    <source>
        <dbReference type="Pfam" id="PF22749"/>
    </source>
</evidence>
<feature type="region of interest" description="Disordered" evidence="1">
    <location>
        <begin position="65"/>
        <end position="234"/>
    </location>
</feature>
<organism evidence="3 4">
    <name type="scientific">Paralvinella palmiformis</name>
    <dbReference type="NCBI Taxonomy" id="53620"/>
    <lineage>
        <taxon>Eukaryota</taxon>
        <taxon>Metazoa</taxon>
        <taxon>Spiralia</taxon>
        <taxon>Lophotrochozoa</taxon>
        <taxon>Annelida</taxon>
        <taxon>Polychaeta</taxon>
        <taxon>Sedentaria</taxon>
        <taxon>Canalipalpata</taxon>
        <taxon>Terebellida</taxon>
        <taxon>Terebelliformia</taxon>
        <taxon>Alvinellidae</taxon>
        <taxon>Paralvinella</taxon>
    </lineage>
</organism>
<feature type="compositionally biased region" description="Basic and acidic residues" evidence="1">
    <location>
        <begin position="189"/>
        <end position="234"/>
    </location>
</feature>
<dbReference type="SUPFAM" id="SSF53474">
    <property type="entry name" value="alpha/beta-Hydrolases"/>
    <property type="match status" value="1"/>
</dbReference>
<dbReference type="EMBL" id="JAODUP010000279">
    <property type="protein sequence ID" value="KAK2154001.1"/>
    <property type="molecule type" value="Genomic_DNA"/>
</dbReference>
<feature type="compositionally biased region" description="Basic and acidic residues" evidence="1">
    <location>
        <begin position="160"/>
        <end position="170"/>
    </location>
</feature>
<proteinExistence type="predicted"/>
<gene>
    <name evidence="3" type="ORF">LSH36_279g01061</name>
</gene>
<protein>
    <recommendedName>
        <fullName evidence="2">Arb2 domain-containing protein</fullName>
    </recommendedName>
</protein>
<evidence type="ECO:0000256" key="1">
    <source>
        <dbReference type="SAM" id="MobiDB-lite"/>
    </source>
</evidence>